<keyword evidence="3" id="KW-1185">Reference proteome</keyword>
<gene>
    <name evidence="2" type="ORF">VKT23_012830</name>
</gene>
<feature type="region of interest" description="Disordered" evidence="1">
    <location>
        <begin position="145"/>
        <end position="167"/>
    </location>
</feature>
<dbReference type="Proteomes" id="UP001498398">
    <property type="component" value="Unassembled WGS sequence"/>
</dbReference>
<name>A0ABR1J7U5_9AGAR</name>
<organism evidence="2 3">
    <name type="scientific">Marasmiellus scandens</name>
    <dbReference type="NCBI Taxonomy" id="2682957"/>
    <lineage>
        <taxon>Eukaryota</taxon>
        <taxon>Fungi</taxon>
        <taxon>Dikarya</taxon>
        <taxon>Basidiomycota</taxon>
        <taxon>Agaricomycotina</taxon>
        <taxon>Agaricomycetes</taxon>
        <taxon>Agaricomycetidae</taxon>
        <taxon>Agaricales</taxon>
        <taxon>Marasmiineae</taxon>
        <taxon>Omphalotaceae</taxon>
        <taxon>Marasmiellus</taxon>
    </lineage>
</organism>
<protein>
    <submittedName>
        <fullName evidence="2">Uncharacterized protein</fullName>
    </submittedName>
</protein>
<dbReference type="EMBL" id="JBANRG010000033">
    <property type="protein sequence ID" value="KAK7450521.1"/>
    <property type="molecule type" value="Genomic_DNA"/>
</dbReference>
<proteinExistence type="predicted"/>
<sequence>MSSATPYGLNILPTQSEWRAESDWRTALVTLDPTETTPFLCSLADDIQVHHIVIFTSIKERELQSMFSFSQGPVILKIPNKEYTSYDGPANAGAGSSAVRDASNFNYSGSKSSLMVAEMGRCILVSSTGSTAGNNHLNNGMQAGGAPVSTCLPENKSLVSQSSEPEK</sequence>
<evidence type="ECO:0000313" key="3">
    <source>
        <dbReference type="Proteomes" id="UP001498398"/>
    </source>
</evidence>
<comment type="caution">
    <text evidence="2">The sequence shown here is derived from an EMBL/GenBank/DDBJ whole genome shotgun (WGS) entry which is preliminary data.</text>
</comment>
<reference evidence="2 3" key="1">
    <citation type="submission" date="2024-01" db="EMBL/GenBank/DDBJ databases">
        <title>A draft genome for the cacao thread blight pathogen Marasmiellus scandens.</title>
        <authorList>
            <person name="Baruah I.K."/>
            <person name="Leung J."/>
            <person name="Bukari Y."/>
            <person name="Amoako-Attah I."/>
            <person name="Meinhardt L.W."/>
            <person name="Bailey B.A."/>
            <person name="Cohen S.P."/>
        </authorList>
    </citation>
    <scope>NUCLEOTIDE SEQUENCE [LARGE SCALE GENOMIC DNA]</scope>
    <source>
        <strain evidence="2 3">GH-19</strain>
    </source>
</reference>
<feature type="compositionally biased region" description="Polar residues" evidence="1">
    <location>
        <begin position="157"/>
        <end position="167"/>
    </location>
</feature>
<evidence type="ECO:0000313" key="2">
    <source>
        <dbReference type="EMBL" id="KAK7450521.1"/>
    </source>
</evidence>
<evidence type="ECO:0000256" key="1">
    <source>
        <dbReference type="SAM" id="MobiDB-lite"/>
    </source>
</evidence>
<accession>A0ABR1J7U5</accession>